<name>A0ABW6AGS1_9BACT</name>
<evidence type="ECO:0000313" key="5">
    <source>
        <dbReference type="Proteomes" id="UP001597512"/>
    </source>
</evidence>
<dbReference type="InterPro" id="IPR006665">
    <property type="entry name" value="OmpA-like"/>
</dbReference>
<dbReference type="SUPFAM" id="SSF103088">
    <property type="entry name" value="OmpA-like"/>
    <property type="match status" value="1"/>
</dbReference>
<organism evidence="4 5">
    <name type="scientific">Spirosoma flavum</name>
    <dbReference type="NCBI Taxonomy" id="2048557"/>
    <lineage>
        <taxon>Bacteria</taxon>
        <taxon>Pseudomonadati</taxon>
        <taxon>Bacteroidota</taxon>
        <taxon>Cytophagia</taxon>
        <taxon>Cytophagales</taxon>
        <taxon>Cytophagaceae</taxon>
        <taxon>Spirosoma</taxon>
    </lineage>
</organism>
<keyword evidence="2" id="KW-0732">Signal</keyword>
<reference evidence="5" key="1">
    <citation type="journal article" date="2019" name="Int. J. Syst. Evol. Microbiol.">
        <title>The Global Catalogue of Microorganisms (GCM) 10K type strain sequencing project: providing services to taxonomists for standard genome sequencing and annotation.</title>
        <authorList>
            <consortium name="The Broad Institute Genomics Platform"/>
            <consortium name="The Broad Institute Genome Sequencing Center for Infectious Disease"/>
            <person name="Wu L."/>
            <person name="Ma J."/>
        </authorList>
    </citation>
    <scope>NUCLEOTIDE SEQUENCE [LARGE SCALE GENOMIC DNA]</scope>
    <source>
        <strain evidence="5">KCTC 52490</strain>
    </source>
</reference>
<comment type="caution">
    <text evidence="4">The sequence shown here is derived from an EMBL/GenBank/DDBJ whole genome shotgun (WGS) entry which is preliminary data.</text>
</comment>
<protein>
    <submittedName>
        <fullName evidence="4">OmpA family protein</fullName>
    </submittedName>
</protein>
<dbReference type="RefSeq" id="WP_381498167.1">
    <property type="nucleotide sequence ID" value="NZ_JBHUOM010000002.1"/>
</dbReference>
<dbReference type="InterPro" id="IPR036737">
    <property type="entry name" value="OmpA-like_sf"/>
</dbReference>
<dbReference type="Pfam" id="PF00691">
    <property type="entry name" value="OmpA"/>
    <property type="match status" value="1"/>
</dbReference>
<dbReference type="Gene3D" id="3.30.1330.60">
    <property type="entry name" value="OmpA-like domain"/>
    <property type="match status" value="1"/>
</dbReference>
<sequence length="322" mass="35277">MSNIRLAIGLFLATASIVSAQQKTAATTPPATTNIIPISKADLGTFPYFKTLPNFTPINQSDSLTIDENRTYFFDGKNYLAVDGQVSSQILSVKDDKKKIPSEFQIIQEFDKVVTTLGGKKIYAGKLPEEPLKKIAAYDLVELGSKHQVASSAYYGVVEYVIKTATKEVWVQLVPSSIGSKFISLLIVEKQSQLIGLNTNKENAILKELEKNGKAISHLDFELDSAGLLTQSKDELLHIVGIFQAHPEWRLRIEVNTASVGKPEYNLSLTEKRAVALKEELVGLGVKATSVEAKGVGDTKPLGTNDTEKGRLTNTRVEIVRL</sequence>
<accession>A0ABW6AGS1</accession>
<feature type="domain" description="OmpA-like" evidence="3">
    <location>
        <begin position="208"/>
        <end position="322"/>
    </location>
</feature>
<dbReference type="EMBL" id="JBHUOM010000002">
    <property type="protein sequence ID" value="MFD2933637.1"/>
    <property type="molecule type" value="Genomic_DNA"/>
</dbReference>
<evidence type="ECO:0000259" key="3">
    <source>
        <dbReference type="PROSITE" id="PS51123"/>
    </source>
</evidence>
<dbReference type="PANTHER" id="PTHR30329">
    <property type="entry name" value="STATOR ELEMENT OF FLAGELLAR MOTOR COMPLEX"/>
    <property type="match status" value="1"/>
</dbReference>
<dbReference type="InterPro" id="IPR050330">
    <property type="entry name" value="Bact_OuterMem_StrucFunc"/>
</dbReference>
<evidence type="ECO:0000256" key="2">
    <source>
        <dbReference type="SAM" id="SignalP"/>
    </source>
</evidence>
<evidence type="ECO:0000313" key="4">
    <source>
        <dbReference type="EMBL" id="MFD2933637.1"/>
    </source>
</evidence>
<dbReference type="CDD" id="cd07185">
    <property type="entry name" value="OmpA_C-like"/>
    <property type="match status" value="1"/>
</dbReference>
<evidence type="ECO:0000256" key="1">
    <source>
        <dbReference type="PROSITE-ProRule" id="PRU00473"/>
    </source>
</evidence>
<feature type="chain" id="PRO_5045419745" evidence="2">
    <location>
        <begin position="21"/>
        <end position="322"/>
    </location>
</feature>
<proteinExistence type="predicted"/>
<feature type="signal peptide" evidence="2">
    <location>
        <begin position="1"/>
        <end position="20"/>
    </location>
</feature>
<keyword evidence="5" id="KW-1185">Reference proteome</keyword>
<dbReference type="PROSITE" id="PS51123">
    <property type="entry name" value="OMPA_2"/>
    <property type="match status" value="1"/>
</dbReference>
<gene>
    <name evidence="4" type="ORF">ACFS25_07575</name>
</gene>
<keyword evidence="1" id="KW-0472">Membrane</keyword>
<dbReference type="PANTHER" id="PTHR30329:SF21">
    <property type="entry name" value="LIPOPROTEIN YIAD-RELATED"/>
    <property type="match status" value="1"/>
</dbReference>
<dbReference type="Proteomes" id="UP001597512">
    <property type="component" value="Unassembled WGS sequence"/>
</dbReference>